<proteinExistence type="predicted"/>
<feature type="region of interest" description="Disordered" evidence="1">
    <location>
        <begin position="281"/>
        <end position="304"/>
    </location>
</feature>
<evidence type="ECO:0000313" key="3">
    <source>
        <dbReference type="Proteomes" id="UP001143548"/>
    </source>
</evidence>
<dbReference type="Proteomes" id="UP001143548">
    <property type="component" value="Unassembled WGS sequence"/>
</dbReference>
<sequence>MKDNLHLPANDPTEAEKQPHQPDQSPPLDIPSTDPSPRPKSDRTDEEEAEESSTTSAKEATESNNDSKTEEDEETDESSTTPAKEETESDDDQLSQPSEDESNTPKPETIETKADRMRRERRAHLDEYIASESFRLAPRYVWQMEQDFQRTDWQAYAADPSYEPPLGTELELSEAEAEELERQEEEHCRLYLENLNSDGGCIIPDESWFDEDMMANERKLQQPSKDDPNATAVAPPREPEAEELKRQAEKQRREYLENMSAETNCIIPNEPWFYEVAREVAPGEAKDSRASDQVRTDPIVISKL</sequence>
<feature type="compositionally biased region" description="Basic and acidic residues" evidence="1">
    <location>
        <begin position="108"/>
        <end position="118"/>
    </location>
</feature>
<comment type="caution">
    <text evidence="2">The sequence shown here is derived from an EMBL/GenBank/DDBJ whole genome shotgun (WGS) entry which is preliminary data.</text>
</comment>
<name>A0A9W5YTG1_9EURO</name>
<feature type="compositionally biased region" description="Basic and acidic residues" evidence="1">
    <location>
        <begin position="284"/>
        <end position="295"/>
    </location>
</feature>
<protein>
    <submittedName>
        <fullName evidence="2">Uncharacterized protein</fullName>
    </submittedName>
</protein>
<evidence type="ECO:0000313" key="2">
    <source>
        <dbReference type="EMBL" id="GKZ23518.1"/>
    </source>
</evidence>
<reference evidence="2" key="1">
    <citation type="submission" date="2022-07" db="EMBL/GenBank/DDBJ databases">
        <title>Taxonomy of Aspergillus series Nigri: significant species reduction supported by multi-species coalescent approaches.</title>
        <authorList>
            <person name="Bian C."/>
            <person name="Kusuya Y."/>
            <person name="Sklenar F."/>
            <person name="D'hooge E."/>
            <person name="Yaguchi T."/>
            <person name="Takahashi H."/>
            <person name="Hubka V."/>
        </authorList>
    </citation>
    <scope>NUCLEOTIDE SEQUENCE</scope>
    <source>
        <strain evidence="2">CBS 733.88</strain>
    </source>
</reference>
<accession>A0A9W5YTG1</accession>
<feature type="compositionally biased region" description="Pro residues" evidence="1">
    <location>
        <begin position="24"/>
        <end position="36"/>
    </location>
</feature>
<feature type="region of interest" description="Disordered" evidence="1">
    <location>
        <begin position="218"/>
        <end position="255"/>
    </location>
</feature>
<feature type="region of interest" description="Disordered" evidence="1">
    <location>
        <begin position="1"/>
        <end position="118"/>
    </location>
</feature>
<dbReference type="AlphaFoldDB" id="A0A9W5YTG1"/>
<gene>
    <name evidence="2" type="ORF">AbraCBS73388_009894</name>
</gene>
<feature type="compositionally biased region" description="Basic and acidic residues" evidence="1">
    <location>
        <begin position="218"/>
        <end position="228"/>
    </location>
</feature>
<feature type="compositionally biased region" description="Basic and acidic residues" evidence="1">
    <location>
        <begin position="237"/>
        <end position="255"/>
    </location>
</feature>
<dbReference type="EMBL" id="BROQ01000069">
    <property type="protein sequence ID" value="GKZ23518.1"/>
    <property type="molecule type" value="Genomic_DNA"/>
</dbReference>
<evidence type="ECO:0000256" key="1">
    <source>
        <dbReference type="SAM" id="MobiDB-lite"/>
    </source>
</evidence>
<feature type="compositionally biased region" description="Acidic residues" evidence="1">
    <location>
        <begin position="87"/>
        <end position="102"/>
    </location>
</feature>
<organism evidence="2 3">
    <name type="scientific">Aspergillus brasiliensis</name>
    <dbReference type="NCBI Taxonomy" id="319629"/>
    <lineage>
        <taxon>Eukaryota</taxon>
        <taxon>Fungi</taxon>
        <taxon>Dikarya</taxon>
        <taxon>Ascomycota</taxon>
        <taxon>Pezizomycotina</taxon>
        <taxon>Eurotiomycetes</taxon>
        <taxon>Eurotiomycetidae</taxon>
        <taxon>Eurotiales</taxon>
        <taxon>Aspergillaceae</taxon>
        <taxon>Aspergillus</taxon>
        <taxon>Aspergillus subgen. Circumdati</taxon>
    </lineage>
</organism>
<feature type="compositionally biased region" description="Basic and acidic residues" evidence="1">
    <location>
        <begin position="59"/>
        <end position="68"/>
    </location>
</feature>